<feature type="signal peptide" evidence="1">
    <location>
        <begin position="1"/>
        <end position="26"/>
    </location>
</feature>
<proteinExistence type="predicted"/>
<dbReference type="STRING" id="76021.BS329_30705"/>
<dbReference type="RefSeq" id="WP_076165057.1">
    <property type="nucleotide sequence ID" value="NZ_JBEZVB010000043.1"/>
</dbReference>
<accession>A0A1R0KJ18</accession>
<feature type="chain" id="PRO_5010170574" description="Beta/gamma crystallin 'Greek key' domain-containing protein" evidence="1">
    <location>
        <begin position="27"/>
        <end position="115"/>
    </location>
</feature>
<comment type="caution">
    <text evidence="2">The sequence shown here is derived from an EMBL/GenBank/DDBJ whole genome shotgun (WGS) entry which is preliminary data.</text>
</comment>
<dbReference type="OrthoDB" id="3542365at2"/>
<name>A0A1R0KJ18_9PSEU</name>
<evidence type="ECO:0000256" key="1">
    <source>
        <dbReference type="SAM" id="SignalP"/>
    </source>
</evidence>
<dbReference type="EMBL" id="MQUQ01000018">
    <property type="protein sequence ID" value="OLZ46044.1"/>
    <property type="molecule type" value="Genomic_DNA"/>
</dbReference>
<gene>
    <name evidence="2" type="ORF">BS329_30705</name>
</gene>
<sequence>MRKLNAFLAVVSAVALCFAIPATASAAEGEFSYRYYDAEGEIQVGSLVDPPSRECIEIPETADWDVSAAFRPRNNTDSRAVVFKNAECEGDDYFSLRPHGGHGSDRLLLRSVIFS</sequence>
<keyword evidence="1" id="KW-0732">Signal</keyword>
<protein>
    <recommendedName>
        <fullName evidence="4">Beta/gamma crystallin 'Greek key' domain-containing protein</fullName>
    </recommendedName>
</protein>
<organism evidence="2 3">
    <name type="scientific">Amycolatopsis coloradensis</name>
    <dbReference type="NCBI Taxonomy" id="76021"/>
    <lineage>
        <taxon>Bacteria</taxon>
        <taxon>Bacillati</taxon>
        <taxon>Actinomycetota</taxon>
        <taxon>Actinomycetes</taxon>
        <taxon>Pseudonocardiales</taxon>
        <taxon>Pseudonocardiaceae</taxon>
        <taxon>Amycolatopsis</taxon>
    </lineage>
</organism>
<keyword evidence="3" id="KW-1185">Reference proteome</keyword>
<reference evidence="2 3" key="1">
    <citation type="submission" date="2016-01" db="EMBL/GenBank/DDBJ databases">
        <title>Amycolatopsis coloradensis genome sequencing and assembly.</title>
        <authorList>
            <person name="Mayilraj S."/>
        </authorList>
    </citation>
    <scope>NUCLEOTIDE SEQUENCE [LARGE SCALE GENOMIC DNA]</scope>
    <source>
        <strain evidence="2 3">DSM 44225</strain>
    </source>
</reference>
<evidence type="ECO:0000313" key="2">
    <source>
        <dbReference type="EMBL" id="OLZ46044.1"/>
    </source>
</evidence>
<evidence type="ECO:0008006" key="4">
    <source>
        <dbReference type="Google" id="ProtNLM"/>
    </source>
</evidence>
<evidence type="ECO:0000313" key="3">
    <source>
        <dbReference type="Proteomes" id="UP000187486"/>
    </source>
</evidence>
<dbReference type="Proteomes" id="UP000187486">
    <property type="component" value="Unassembled WGS sequence"/>
</dbReference>
<dbReference type="AlphaFoldDB" id="A0A1R0KJ18"/>